<organism evidence="2 3">
    <name type="scientific">Vibrio metschnikovii</name>
    <dbReference type="NCBI Taxonomy" id="28172"/>
    <lineage>
        <taxon>Bacteria</taxon>
        <taxon>Pseudomonadati</taxon>
        <taxon>Pseudomonadota</taxon>
        <taxon>Gammaproteobacteria</taxon>
        <taxon>Vibrionales</taxon>
        <taxon>Vibrionaceae</taxon>
        <taxon>Vibrio</taxon>
    </lineage>
</organism>
<name>A0A9X0R4K7_VIBME</name>
<dbReference type="EMBL" id="JACRUP010000001">
    <property type="protein sequence ID" value="MBC5849457.1"/>
    <property type="molecule type" value="Genomic_DNA"/>
</dbReference>
<dbReference type="GO" id="GO:0019645">
    <property type="term" value="P:anaerobic electron transport chain"/>
    <property type="evidence" value="ECO:0007669"/>
    <property type="project" value="InterPro"/>
</dbReference>
<proteinExistence type="predicted"/>
<feature type="transmembrane region" description="Helical" evidence="1">
    <location>
        <begin position="42"/>
        <end position="61"/>
    </location>
</feature>
<evidence type="ECO:0000313" key="3">
    <source>
        <dbReference type="Proteomes" id="UP000615796"/>
    </source>
</evidence>
<dbReference type="AlphaFoldDB" id="A0A9X0R4K7"/>
<keyword evidence="1" id="KW-0812">Transmembrane</keyword>
<dbReference type="Pfam" id="PF04976">
    <property type="entry name" value="DmsC"/>
    <property type="match status" value="1"/>
</dbReference>
<dbReference type="Proteomes" id="UP000615796">
    <property type="component" value="Unassembled WGS sequence"/>
</dbReference>
<feature type="transmembrane region" description="Helical" evidence="1">
    <location>
        <begin position="121"/>
        <end position="144"/>
    </location>
</feature>
<feature type="transmembrane region" description="Helical" evidence="1">
    <location>
        <begin position="81"/>
        <end position="100"/>
    </location>
</feature>
<keyword evidence="3" id="KW-1185">Reference proteome</keyword>
<dbReference type="PANTHER" id="PTHR38095">
    <property type="entry name" value="ANAEROBIC DIMETHYL SULFOXIDE REDUCTASE CHAIN YNFH"/>
    <property type="match status" value="1"/>
</dbReference>
<feature type="transmembrane region" description="Helical" evidence="1">
    <location>
        <begin position="156"/>
        <end position="173"/>
    </location>
</feature>
<feature type="transmembrane region" description="Helical" evidence="1">
    <location>
        <begin position="180"/>
        <end position="202"/>
    </location>
</feature>
<reference evidence="2" key="1">
    <citation type="submission" date="2020-08" db="EMBL/GenBank/DDBJ databases">
        <title>Genome Sequencing and Pan-Genome Analysis of Migratory bird Vibrio Strains, Inner Mongolia.</title>
        <authorList>
            <person name="Zheng L."/>
        </authorList>
    </citation>
    <scope>NUCLEOTIDE SEQUENCE</scope>
    <source>
        <strain evidence="2">M13F</strain>
    </source>
</reference>
<evidence type="ECO:0000256" key="1">
    <source>
        <dbReference type="SAM" id="Phobius"/>
    </source>
</evidence>
<dbReference type="PANTHER" id="PTHR38095:SF3">
    <property type="entry name" value="ANAEROBIC DIMETHYL SULFOXIDE REDUCTASE, SUBUNIT C"/>
    <property type="match status" value="1"/>
</dbReference>
<comment type="caution">
    <text evidence="2">The sequence shown here is derived from an EMBL/GenBank/DDBJ whole genome shotgun (WGS) entry which is preliminary data.</text>
</comment>
<gene>
    <name evidence="2" type="ORF">H8Q88_00560</name>
</gene>
<evidence type="ECO:0000313" key="2">
    <source>
        <dbReference type="EMBL" id="MBC5849457.1"/>
    </source>
</evidence>
<dbReference type="GO" id="GO:0005886">
    <property type="term" value="C:plasma membrane"/>
    <property type="evidence" value="ECO:0007669"/>
    <property type="project" value="TreeGrafter"/>
</dbReference>
<dbReference type="InterPro" id="IPR007059">
    <property type="entry name" value="DmsC"/>
</dbReference>
<dbReference type="RefSeq" id="WP_187025020.1">
    <property type="nucleotide sequence ID" value="NZ_CAWQLT010000023.1"/>
</dbReference>
<accession>A0A9X0R4K7</accession>
<dbReference type="GO" id="GO:0009389">
    <property type="term" value="F:dimethyl sulfoxide reductase activity"/>
    <property type="evidence" value="ECO:0007669"/>
    <property type="project" value="TreeGrafter"/>
</dbReference>
<dbReference type="GO" id="GO:0009390">
    <property type="term" value="C:dimethyl sulfoxide reductase complex"/>
    <property type="evidence" value="ECO:0007669"/>
    <property type="project" value="TreeGrafter"/>
</dbReference>
<feature type="transmembrane region" description="Helical" evidence="1">
    <location>
        <begin position="6"/>
        <end position="30"/>
    </location>
</feature>
<keyword evidence="1" id="KW-0472">Membrane</keyword>
<sequence length="270" mass="29646">MHELPLVFFTVLGQTAVGMMLLAFIAGLVGQITHVQRHKINLVAVILFAVGMAIGGLHMGQPQRAFNLLFGLFRSPMSNEIVLSGLYFGCAFLTVALSAPRLRDILKTKFNITVTDTLHQWLNGIAVLLGLAFAWSITQVYQLATVPAWNSHYTSLHLWLTVAISGGMCALALGAKRLGALAVIVGAAISFATRTGYMAFLTEQVPHLVNAQTMFWYTYLFAMTIALVLALWVLLKKQAVKPLLFSGAALMILGELASRITFYNLWWITM</sequence>
<feature type="transmembrane region" description="Helical" evidence="1">
    <location>
        <begin position="214"/>
        <end position="235"/>
    </location>
</feature>
<feature type="transmembrane region" description="Helical" evidence="1">
    <location>
        <begin position="242"/>
        <end position="266"/>
    </location>
</feature>
<keyword evidence="1" id="KW-1133">Transmembrane helix</keyword>
<protein>
    <submittedName>
        <fullName evidence="2">Dimethyl sulfoxide reductase anchor subunit</fullName>
    </submittedName>
</protein>